<evidence type="ECO:0000313" key="1">
    <source>
        <dbReference type="EMBL" id="KAG8233591.1"/>
    </source>
</evidence>
<dbReference type="Proteomes" id="UP000792457">
    <property type="component" value="Unassembled WGS sequence"/>
</dbReference>
<name>A0A8K0KGI9_LADFU</name>
<reference evidence="1" key="2">
    <citation type="submission" date="2017-10" db="EMBL/GenBank/DDBJ databases">
        <title>Ladona fulva Genome sequencing and assembly.</title>
        <authorList>
            <person name="Murali S."/>
            <person name="Richards S."/>
            <person name="Bandaranaike D."/>
            <person name="Bellair M."/>
            <person name="Blankenburg K."/>
            <person name="Chao H."/>
            <person name="Dinh H."/>
            <person name="Doddapaneni H."/>
            <person name="Dugan-Rocha S."/>
            <person name="Elkadiri S."/>
            <person name="Gnanaolivu R."/>
            <person name="Hernandez B."/>
            <person name="Skinner E."/>
            <person name="Javaid M."/>
            <person name="Lee S."/>
            <person name="Li M."/>
            <person name="Ming W."/>
            <person name="Munidasa M."/>
            <person name="Muniz J."/>
            <person name="Nguyen L."/>
            <person name="Hughes D."/>
            <person name="Osuji N."/>
            <person name="Pu L.-L."/>
            <person name="Puazo M."/>
            <person name="Qu C."/>
            <person name="Quiroz J."/>
            <person name="Raj R."/>
            <person name="Weissenberger G."/>
            <person name="Xin Y."/>
            <person name="Zou X."/>
            <person name="Han Y."/>
            <person name="Worley K."/>
            <person name="Muzny D."/>
            <person name="Gibbs R."/>
        </authorList>
    </citation>
    <scope>NUCLEOTIDE SEQUENCE</scope>
    <source>
        <strain evidence="1">Sampled in the wild</strain>
    </source>
</reference>
<protein>
    <submittedName>
        <fullName evidence="1">Uncharacterized protein</fullName>
    </submittedName>
</protein>
<accession>A0A8K0KGI9</accession>
<proteinExistence type="predicted"/>
<dbReference type="OrthoDB" id="409897at2759"/>
<sequence length="90" mass="10548">MWQNYEMEDHHVELLSGLRDNFNKVRRLLEESKKDSEDDPYRSKYAAREILNDVKSSLVKLLDDIGDGESSGIYVTITVVFVPLFCWHEI</sequence>
<dbReference type="AlphaFoldDB" id="A0A8K0KGI9"/>
<gene>
    <name evidence="1" type="ORF">J437_LFUL001002</name>
</gene>
<reference evidence="1" key="1">
    <citation type="submission" date="2013-04" db="EMBL/GenBank/DDBJ databases">
        <authorList>
            <person name="Qu J."/>
            <person name="Murali S.C."/>
            <person name="Bandaranaike D."/>
            <person name="Bellair M."/>
            <person name="Blankenburg K."/>
            <person name="Chao H."/>
            <person name="Dinh H."/>
            <person name="Doddapaneni H."/>
            <person name="Downs B."/>
            <person name="Dugan-Rocha S."/>
            <person name="Elkadiri S."/>
            <person name="Gnanaolivu R.D."/>
            <person name="Hernandez B."/>
            <person name="Javaid M."/>
            <person name="Jayaseelan J.C."/>
            <person name="Lee S."/>
            <person name="Li M."/>
            <person name="Ming W."/>
            <person name="Munidasa M."/>
            <person name="Muniz J."/>
            <person name="Nguyen L."/>
            <person name="Ongeri F."/>
            <person name="Osuji N."/>
            <person name="Pu L.-L."/>
            <person name="Puazo M."/>
            <person name="Qu C."/>
            <person name="Quiroz J."/>
            <person name="Raj R."/>
            <person name="Weissenberger G."/>
            <person name="Xin Y."/>
            <person name="Zou X."/>
            <person name="Han Y."/>
            <person name="Richards S."/>
            <person name="Worley K."/>
            <person name="Muzny D."/>
            <person name="Gibbs R."/>
        </authorList>
    </citation>
    <scope>NUCLEOTIDE SEQUENCE</scope>
    <source>
        <strain evidence="1">Sampled in the wild</strain>
    </source>
</reference>
<comment type="caution">
    <text evidence="1">The sequence shown here is derived from an EMBL/GenBank/DDBJ whole genome shotgun (WGS) entry which is preliminary data.</text>
</comment>
<evidence type="ECO:0000313" key="2">
    <source>
        <dbReference type="Proteomes" id="UP000792457"/>
    </source>
</evidence>
<keyword evidence="2" id="KW-1185">Reference proteome</keyword>
<organism evidence="1 2">
    <name type="scientific">Ladona fulva</name>
    <name type="common">Scarce chaser dragonfly</name>
    <name type="synonym">Libellula fulva</name>
    <dbReference type="NCBI Taxonomy" id="123851"/>
    <lineage>
        <taxon>Eukaryota</taxon>
        <taxon>Metazoa</taxon>
        <taxon>Ecdysozoa</taxon>
        <taxon>Arthropoda</taxon>
        <taxon>Hexapoda</taxon>
        <taxon>Insecta</taxon>
        <taxon>Pterygota</taxon>
        <taxon>Palaeoptera</taxon>
        <taxon>Odonata</taxon>
        <taxon>Epiprocta</taxon>
        <taxon>Anisoptera</taxon>
        <taxon>Libelluloidea</taxon>
        <taxon>Libellulidae</taxon>
        <taxon>Ladona</taxon>
    </lineage>
</organism>
<dbReference type="EMBL" id="KZ308731">
    <property type="protein sequence ID" value="KAG8233591.1"/>
    <property type="molecule type" value="Genomic_DNA"/>
</dbReference>